<dbReference type="GO" id="GO:0007165">
    <property type="term" value="P:signal transduction"/>
    <property type="evidence" value="ECO:0007669"/>
    <property type="project" value="TreeGrafter"/>
</dbReference>
<dbReference type="GO" id="GO:0005524">
    <property type="term" value="F:ATP binding"/>
    <property type="evidence" value="ECO:0007669"/>
    <property type="project" value="InterPro"/>
</dbReference>
<evidence type="ECO:0000313" key="3">
    <source>
        <dbReference type="Proteomes" id="UP000013827"/>
    </source>
</evidence>
<dbReference type="SUPFAM" id="SSF56112">
    <property type="entry name" value="Protein kinase-like (PK-like)"/>
    <property type="match status" value="1"/>
</dbReference>
<sequence>MTLSRLIESSSAGPGAARENMMLSILRQVAEALEALHQHTPAIVHRDLKPSNILLKRDTSSEEVRYHVFLCDFGSAKAVKSDTADFSNLTGAAGTRVYQAPEIGSQARVTHKCDVYSFGVTAFQLFAGESGLDALDRRLKDTTPTSMLPCSDDARRLINRCMNRDRPDARPDFTEIKRSLRDM</sequence>
<dbReference type="InterPro" id="IPR050167">
    <property type="entry name" value="Ser_Thr_protein_kinase"/>
</dbReference>
<evidence type="ECO:0000259" key="1">
    <source>
        <dbReference type="PROSITE" id="PS50011"/>
    </source>
</evidence>
<dbReference type="InterPro" id="IPR008271">
    <property type="entry name" value="Ser/Thr_kinase_AS"/>
</dbReference>
<dbReference type="Proteomes" id="UP000013827">
    <property type="component" value="Unassembled WGS sequence"/>
</dbReference>
<feature type="domain" description="Protein kinase" evidence="1">
    <location>
        <begin position="1"/>
        <end position="183"/>
    </location>
</feature>
<keyword evidence="3" id="KW-1185">Reference proteome</keyword>
<evidence type="ECO:0000313" key="2">
    <source>
        <dbReference type="EnsemblProtists" id="EOD06421"/>
    </source>
</evidence>
<protein>
    <recommendedName>
        <fullName evidence="1">Protein kinase domain-containing protein</fullName>
    </recommendedName>
</protein>
<proteinExistence type="predicted"/>
<dbReference type="InterPro" id="IPR000719">
    <property type="entry name" value="Prot_kinase_dom"/>
</dbReference>
<dbReference type="SMART" id="SM00220">
    <property type="entry name" value="S_TKc"/>
    <property type="match status" value="1"/>
</dbReference>
<dbReference type="GeneID" id="17252480"/>
<dbReference type="PROSITE" id="PS00108">
    <property type="entry name" value="PROTEIN_KINASE_ST"/>
    <property type="match status" value="1"/>
</dbReference>
<dbReference type="CDD" id="cd00180">
    <property type="entry name" value="PKc"/>
    <property type="match status" value="1"/>
</dbReference>
<dbReference type="EnsemblProtists" id="EOD06421">
    <property type="protein sequence ID" value="EOD06421"/>
    <property type="gene ID" value="EMIHUDRAFT_68706"/>
</dbReference>
<dbReference type="GO" id="GO:0004672">
    <property type="term" value="F:protein kinase activity"/>
    <property type="evidence" value="ECO:0007669"/>
    <property type="project" value="InterPro"/>
</dbReference>
<dbReference type="PANTHER" id="PTHR23257">
    <property type="entry name" value="SERINE-THREONINE PROTEIN KINASE"/>
    <property type="match status" value="1"/>
</dbReference>
<dbReference type="PaxDb" id="2903-EOD06421"/>
<dbReference type="InterPro" id="IPR011009">
    <property type="entry name" value="Kinase-like_dom_sf"/>
</dbReference>
<accession>A0A0D3I586</accession>
<dbReference type="RefSeq" id="XP_005758850.1">
    <property type="nucleotide sequence ID" value="XM_005758793.1"/>
</dbReference>
<dbReference type="STRING" id="2903.R1D6C3"/>
<dbReference type="GO" id="GO:0005737">
    <property type="term" value="C:cytoplasm"/>
    <property type="evidence" value="ECO:0007669"/>
    <property type="project" value="TreeGrafter"/>
</dbReference>
<name>A0A0D3I586_EMIH1</name>
<dbReference type="KEGG" id="ehx:EMIHUDRAFT_68706"/>
<dbReference type="AlphaFoldDB" id="A0A0D3I586"/>
<dbReference type="PROSITE" id="PS50011">
    <property type="entry name" value="PROTEIN_KINASE_DOM"/>
    <property type="match status" value="1"/>
</dbReference>
<dbReference type="HOGENOM" id="CLU_1478795_0_0_1"/>
<dbReference type="Pfam" id="PF00069">
    <property type="entry name" value="Pkinase"/>
    <property type="match status" value="1"/>
</dbReference>
<reference evidence="3" key="1">
    <citation type="journal article" date="2013" name="Nature">
        <title>Pan genome of the phytoplankton Emiliania underpins its global distribution.</title>
        <authorList>
            <person name="Read B.A."/>
            <person name="Kegel J."/>
            <person name="Klute M.J."/>
            <person name="Kuo A."/>
            <person name="Lefebvre S.C."/>
            <person name="Maumus F."/>
            <person name="Mayer C."/>
            <person name="Miller J."/>
            <person name="Monier A."/>
            <person name="Salamov A."/>
            <person name="Young J."/>
            <person name="Aguilar M."/>
            <person name="Claverie J.M."/>
            <person name="Frickenhaus S."/>
            <person name="Gonzalez K."/>
            <person name="Herman E.K."/>
            <person name="Lin Y.C."/>
            <person name="Napier J."/>
            <person name="Ogata H."/>
            <person name="Sarno A.F."/>
            <person name="Shmutz J."/>
            <person name="Schroeder D."/>
            <person name="de Vargas C."/>
            <person name="Verret F."/>
            <person name="von Dassow P."/>
            <person name="Valentin K."/>
            <person name="Van de Peer Y."/>
            <person name="Wheeler G."/>
            <person name="Dacks J.B."/>
            <person name="Delwiche C.F."/>
            <person name="Dyhrman S.T."/>
            <person name="Glockner G."/>
            <person name="John U."/>
            <person name="Richards T."/>
            <person name="Worden A.Z."/>
            <person name="Zhang X."/>
            <person name="Grigoriev I.V."/>
            <person name="Allen A.E."/>
            <person name="Bidle K."/>
            <person name="Borodovsky M."/>
            <person name="Bowler C."/>
            <person name="Brownlee C."/>
            <person name="Cock J.M."/>
            <person name="Elias M."/>
            <person name="Gladyshev V.N."/>
            <person name="Groth M."/>
            <person name="Guda C."/>
            <person name="Hadaegh A."/>
            <person name="Iglesias-Rodriguez M.D."/>
            <person name="Jenkins J."/>
            <person name="Jones B.M."/>
            <person name="Lawson T."/>
            <person name="Leese F."/>
            <person name="Lindquist E."/>
            <person name="Lobanov A."/>
            <person name="Lomsadze A."/>
            <person name="Malik S.B."/>
            <person name="Marsh M.E."/>
            <person name="Mackinder L."/>
            <person name="Mock T."/>
            <person name="Mueller-Roeber B."/>
            <person name="Pagarete A."/>
            <person name="Parker M."/>
            <person name="Probert I."/>
            <person name="Quesneville H."/>
            <person name="Raines C."/>
            <person name="Rensing S.A."/>
            <person name="Riano-Pachon D.M."/>
            <person name="Richier S."/>
            <person name="Rokitta S."/>
            <person name="Shiraiwa Y."/>
            <person name="Soanes D.M."/>
            <person name="van der Giezen M."/>
            <person name="Wahlund T.M."/>
            <person name="Williams B."/>
            <person name="Wilson W."/>
            <person name="Wolfe G."/>
            <person name="Wurch L.L."/>
        </authorList>
    </citation>
    <scope>NUCLEOTIDE SEQUENCE</scope>
</reference>
<organism evidence="2 3">
    <name type="scientific">Emiliania huxleyi (strain CCMP1516)</name>
    <dbReference type="NCBI Taxonomy" id="280463"/>
    <lineage>
        <taxon>Eukaryota</taxon>
        <taxon>Haptista</taxon>
        <taxon>Haptophyta</taxon>
        <taxon>Prymnesiophyceae</taxon>
        <taxon>Isochrysidales</taxon>
        <taxon>Noelaerhabdaceae</taxon>
        <taxon>Emiliania</taxon>
    </lineage>
</organism>
<dbReference type="Gene3D" id="1.10.510.10">
    <property type="entry name" value="Transferase(Phosphotransferase) domain 1"/>
    <property type="match status" value="1"/>
</dbReference>
<reference evidence="2" key="2">
    <citation type="submission" date="2024-10" db="UniProtKB">
        <authorList>
            <consortium name="EnsemblProtists"/>
        </authorList>
    </citation>
    <scope>IDENTIFICATION</scope>
</reference>